<keyword evidence="3" id="KW-1185">Reference proteome</keyword>
<feature type="domain" description="BON" evidence="1">
    <location>
        <begin position="35"/>
        <end position="104"/>
    </location>
</feature>
<gene>
    <name evidence="2" type="ORF">LF1_24740</name>
</gene>
<accession>A0A5B1CHB1</accession>
<evidence type="ECO:0000313" key="3">
    <source>
        <dbReference type="Proteomes" id="UP000322699"/>
    </source>
</evidence>
<dbReference type="Proteomes" id="UP000322699">
    <property type="component" value="Unassembled WGS sequence"/>
</dbReference>
<dbReference type="AlphaFoldDB" id="A0A5B1CHB1"/>
<reference evidence="2 3" key="1">
    <citation type="submission" date="2019-08" db="EMBL/GenBank/DDBJ databases">
        <title>Deep-cultivation of Planctomycetes and their phenomic and genomic characterization uncovers novel biology.</title>
        <authorList>
            <person name="Wiegand S."/>
            <person name="Jogler M."/>
            <person name="Boedeker C."/>
            <person name="Pinto D."/>
            <person name="Vollmers J."/>
            <person name="Rivas-Marin E."/>
            <person name="Kohn T."/>
            <person name="Peeters S.H."/>
            <person name="Heuer A."/>
            <person name="Rast P."/>
            <person name="Oberbeckmann S."/>
            <person name="Bunk B."/>
            <person name="Jeske O."/>
            <person name="Meyerdierks A."/>
            <person name="Storesund J.E."/>
            <person name="Kallscheuer N."/>
            <person name="Luecker S."/>
            <person name="Lage O.M."/>
            <person name="Pohl T."/>
            <person name="Merkel B.J."/>
            <person name="Hornburger P."/>
            <person name="Mueller R.-W."/>
            <person name="Bruemmer F."/>
            <person name="Labrenz M."/>
            <person name="Spormann A.M."/>
            <person name="Op Den Camp H."/>
            <person name="Overmann J."/>
            <person name="Amann R."/>
            <person name="Jetten M.S.M."/>
            <person name="Mascher T."/>
            <person name="Medema M.H."/>
            <person name="Devos D.P."/>
            <person name="Kaster A.-K."/>
            <person name="Ovreas L."/>
            <person name="Rohde M."/>
            <person name="Galperin M.Y."/>
            <person name="Jogler C."/>
        </authorList>
    </citation>
    <scope>NUCLEOTIDE SEQUENCE [LARGE SCALE GENOMIC DNA]</scope>
    <source>
        <strain evidence="2 3">LF1</strain>
    </source>
</reference>
<comment type="caution">
    <text evidence="2">The sequence shown here is derived from an EMBL/GenBank/DDBJ whole genome shotgun (WGS) entry which is preliminary data.</text>
</comment>
<dbReference type="PROSITE" id="PS50914">
    <property type="entry name" value="BON"/>
    <property type="match status" value="1"/>
</dbReference>
<proteinExistence type="predicted"/>
<organism evidence="2 3">
    <name type="scientific">Rubripirellula obstinata</name>
    <dbReference type="NCBI Taxonomy" id="406547"/>
    <lineage>
        <taxon>Bacteria</taxon>
        <taxon>Pseudomonadati</taxon>
        <taxon>Planctomycetota</taxon>
        <taxon>Planctomycetia</taxon>
        <taxon>Pirellulales</taxon>
        <taxon>Pirellulaceae</taxon>
        <taxon>Rubripirellula</taxon>
    </lineage>
</organism>
<name>A0A5B1CHB1_9BACT</name>
<dbReference type="Gene3D" id="3.30.1340.30">
    <property type="match status" value="1"/>
</dbReference>
<evidence type="ECO:0000259" key="1">
    <source>
        <dbReference type="PROSITE" id="PS50914"/>
    </source>
</evidence>
<sequence>MMCDILKTGVVASNSIVQKHQSISVSMDVMRMTNSQATQTTQAATAILAESSVRELRNLRVDHSANDLRLTGRVRSFYHKQLAQEAIRQVAGGMQVVNRVDVSS</sequence>
<dbReference type="InterPro" id="IPR007055">
    <property type="entry name" value="BON_dom"/>
</dbReference>
<evidence type="ECO:0000313" key="2">
    <source>
        <dbReference type="EMBL" id="KAA1259936.1"/>
    </source>
</evidence>
<dbReference type="Pfam" id="PF04972">
    <property type="entry name" value="BON"/>
    <property type="match status" value="1"/>
</dbReference>
<dbReference type="EMBL" id="VRLW01000001">
    <property type="protein sequence ID" value="KAA1259936.1"/>
    <property type="molecule type" value="Genomic_DNA"/>
</dbReference>
<protein>
    <submittedName>
        <fullName evidence="2">BON domain protein</fullName>
    </submittedName>
</protein>